<sequence length="189" mass="22004">MISHSPLHSSQHKQSALSLFRRLLFYAKRLPADSQKICIHLIRDSFSTMKTSTNLKKTINGLKYAYQAEQILKEAVVLKNSKLLNRLQICLSQYKSEQAGKKLPSERENYSKRCILLSRRIRNFQNLKDRLAHLKDILFHAEHEQQFYKRLGISEEGWTSELETHIGMTNIQLSLQTIKKMALKAQLAH</sequence>
<dbReference type="Proteomes" id="UP000663699">
    <property type="component" value="Chromosome 10"/>
</dbReference>
<dbReference type="EMBL" id="CP054541">
    <property type="protein sequence ID" value="QSL66223.1"/>
    <property type="molecule type" value="Genomic_DNA"/>
</dbReference>
<dbReference type="AlphaFoldDB" id="A0A899G084"/>
<proteinExistence type="predicted"/>
<organism evidence="1 2">
    <name type="scientific">Pneumocystis wakefieldiae</name>
    <dbReference type="NCBI Taxonomy" id="38082"/>
    <lineage>
        <taxon>Eukaryota</taxon>
        <taxon>Fungi</taxon>
        <taxon>Dikarya</taxon>
        <taxon>Ascomycota</taxon>
        <taxon>Taphrinomycotina</taxon>
        <taxon>Pneumocystomycetes</taxon>
        <taxon>Pneumocystaceae</taxon>
        <taxon>Pneumocystis</taxon>
    </lineage>
</organism>
<gene>
    <name evidence="1" type="ORF">MERGE_000598</name>
</gene>
<reference evidence="1" key="1">
    <citation type="submission" date="2020-06" db="EMBL/GenBank/DDBJ databases">
        <title>Genomes of multiple members of Pneumocystis genus reveal paths to human pathogen Pneumocystis jirovecii.</title>
        <authorList>
            <person name="Cisse O.H."/>
            <person name="Ma L."/>
            <person name="Dekker J."/>
            <person name="Khil P."/>
            <person name="Jo J."/>
            <person name="Brenchley J."/>
            <person name="Blair R."/>
            <person name="Pahar B."/>
            <person name="Chabe M."/>
            <person name="Van Rompay K.A."/>
            <person name="Keesler R."/>
            <person name="Sukura A."/>
            <person name="Hirsch V."/>
            <person name="Kutty G."/>
            <person name="Liu Y."/>
            <person name="Peng L."/>
            <person name="Chen J."/>
            <person name="Song J."/>
            <person name="Weissenbacher-Lang C."/>
            <person name="Xu J."/>
            <person name="Upham N.S."/>
            <person name="Stajich J.E."/>
            <person name="Cuomo C.A."/>
            <person name="Cushion M.T."/>
            <person name="Kovacs J.A."/>
        </authorList>
    </citation>
    <scope>NUCLEOTIDE SEQUENCE</scope>
    <source>
        <strain evidence="1">2A</strain>
    </source>
</reference>
<dbReference type="OrthoDB" id="10349760at2759"/>
<evidence type="ECO:0000313" key="1">
    <source>
        <dbReference type="EMBL" id="QSL66223.1"/>
    </source>
</evidence>
<protein>
    <submittedName>
        <fullName evidence="1">Uncharacterized protein</fullName>
    </submittedName>
</protein>
<keyword evidence="2" id="KW-1185">Reference proteome</keyword>
<name>A0A899G084_9ASCO</name>
<accession>A0A899G084</accession>
<evidence type="ECO:0000313" key="2">
    <source>
        <dbReference type="Proteomes" id="UP000663699"/>
    </source>
</evidence>